<sequence length="723" mass="79492">MILFYDYPPRSRETLSLVEGLKVTHAGKARADRRKTKDGSILRIHSGSRGTGAGEPGKDPSYGVRRVRTRGRGACLKRPAREEATSIKQPTAKTQKPSGHLAHPAPPRNGRHPGGSNKEKEKSEKKQQGRPSIGAPPAKKRVLSSTKKETKGASQAASQSEKFMLEIIHGDAGAKAKEPRKPLKLQIEQDQSPLASAPRTPIGLNCEREEDEGKAISKIPKQSSKFKLKGLLNELNEEVRDLQKITGIEYPTNVELAEKVATILSLVSNIKTDDFTRRADGRGEGHGCSKAEESHFGGDGEHCQRVVSNRKLTVRDLDQTITEHEIKEAVNAAVGSPDRSTEAIQVSGLKKPQGGMAGMATLHLSDTDADKLLERGKIRIGWNQCRVQEIVGPVKCFQCLQFGHIVSRCAAERKLAAGTCFRCGERRAIWQEIVKTILGTSHEVSAVRSRAVHRLADQLARERGTSLVDDSEDAAIMLRGTPMRKWGKGRGFVWAQVTSCTVFSCYISPNITTGEYERHLDDLASCVRTQGGPGGMLANWAAAMNLVAMNRGEPTFERGGSRSVLDVTFCSPDIARRIQGWHVMEAGMTTSDHLPIEFTIRASHSLLEVGRPARGWRWTDSKKDELAALLRRKLEHLSSARLSLRSPEGETPSDTDRAIYNVCPIDFEEDVSAFDSDHFRVSYHSSPDPTPSKVFLQFSFNHSATVVVQTEAGCRPTLNYPLS</sequence>
<evidence type="ECO:0000313" key="3">
    <source>
        <dbReference type="Proteomes" id="UP000719412"/>
    </source>
</evidence>
<protein>
    <recommendedName>
        <fullName evidence="4">CCHC-type domain-containing protein</fullName>
    </recommendedName>
</protein>
<name>A0A8J6HRQ8_TENMO</name>
<organism evidence="2 3">
    <name type="scientific">Tenebrio molitor</name>
    <name type="common">Yellow mealworm beetle</name>
    <dbReference type="NCBI Taxonomy" id="7067"/>
    <lineage>
        <taxon>Eukaryota</taxon>
        <taxon>Metazoa</taxon>
        <taxon>Ecdysozoa</taxon>
        <taxon>Arthropoda</taxon>
        <taxon>Hexapoda</taxon>
        <taxon>Insecta</taxon>
        <taxon>Pterygota</taxon>
        <taxon>Neoptera</taxon>
        <taxon>Endopterygota</taxon>
        <taxon>Coleoptera</taxon>
        <taxon>Polyphaga</taxon>
        <taxon>Cucujiformia</taxon>
        <taxon>Tenebrionidae</taxon>
        <taxon>Tenebrio</taxon>
    </lineage>
</organism>
<comment type="caution">
    <text evidence="2">The sequence shown here is derived from an EMBL/GenBank/DDBJ whole genome shotgun (WGS) entry which is preliminary data.</text>
</comment>
<dbReference type="InterPro" id="IPR036875">
    <property type="entry name" value="Znf_CCHC_sf"/>
</dbReference>
<gene>
    <name evidence="2" type="ORF">GEV33_004005</name>
</gene>
<keyword evidence="3" id="KW-1185">Reference proteome</keyword>
<evidence type="ECO:0008006" key="4">
    <source>
        <dbReference type="Google" id="ProtNLM"/>
    </source>
</evidence>
<dbReference type="EMBL" id="JABDTM020016664">
    <property type="protein sequence ID" value="KAH0818786.1"/>
    <property type="molecule type" value="Genomic_DNA"/>
</dbReference>
<reference evidence="2" key="1">
    <citation type="journal article" date="2020" name="J Insects Food Feed">
        <title>The yellow mealworm (Tenebrio molitor) genome: a resource for the emerging insects as food and feed industry.</title>
        <authorList>
            <person name="Eriksson T."/>
            <person name="Andere A."/>
            <person name="Kelstrup H."/>
            <person name="Emery V."/>
            <person name="Picard C."/>
        </authorList>
    </citation>
    <scope>NUCLEOTIDE SEQUENCE</scope>
    <source>
        <strain evidence="2">Stoneville</strain>
        <tissue evidence="2">Whole head</tissue>
    </source>
</reference>
<evidence type="ECO:0000256" key="1">
    <source>
        <dbReference type="SAM" id="MobiDB-lite"/>
    </source>
</evidence>
<feature type="compositionally biased region" description="Polar residues" evidence="1">
    <location>
        <begin position="86"/>
        <end position="97"/>
    </location>
</feature>
<evidence type="ECO:0000313" key="2">
    <source>
        <dbReference type="EMBL" id="KAH0818786.1"/>
    </source>
</evidence>
<dbReference type="GO" id="GO:0008270">
    <property type="term" value="F:zinc ion binding"/>
    <property type="evidence" value="ECO:0007669"/>
    <property type="project" value="InterPro"/>
</dbReference>
<dbReference type="InterPro" id="IPR036691">
    <property type="entry name" value="Endo/exonu/phosph_ase_sf"/>
</dbReference>
<dbReference type="AlphaFoldDB" id="A0A8J6HRQ8"/>
<dbReference type="Gene3D" id="4.10.60.10">
    <property type="entry name" value="Zinc finger, CCHC-type"/>
    <property type="match status" value="1"/>
</dbReference>
<dbReference type="GO" id="GO:0003676">
    <property type="term" value="F:nucleic acid binding"/>
    <property type="evidence" value="ECO:0007669"/>
    <property type="project" value="InterPro"/>
</dbReference>
<reference evidence="2" key="2">
    <citation type="submission" date="2021-08" db="EMBL/GenBank/DDBJ databases">
        <authorList>
            <person name="Eriksson T."/>
        </authorList>
    </citation>
    <scope>NUCLEOTIDE SEQUENCE</scope>
    <source>
        <strain evidence="2">Stoneville</strain>
        <tissue evidence="2">Whole head</tissue>
    </source>
</reference>
<accession>A0A8J6HRQ8</accession>
<feature type="compositionally biased region" description="Basic and acidic residues" evidence="1">
    <location>
        <begin position="117"/>
        <end position="127"/>
    </location>
</feature>
<dbReference type="SUPFAM" id="SSF56219">
    <property type="entry name" value="DNase I-like"/>
    <property type="match status" value="1"/>
</dbReference>
<proteinExistence type="predicted"/>
<feature type="region of interest" description="Disordered" evidence="1">
    <location>
        <begin position="25"/>
        <end position="159"/>
    </location>
</feature>
<dbReference type="SUPFAM" id="SSF57756">
    <property type="entry name" value="Retrovirus zinc finger-like domains"/>
    <property type="match status" value="1"/>
</dbReference>
<dbReference type="Gene3D" id="3.60.10.10">
    <property type="entry name" value="Endonuclease/exonuclease/phosphatase"/>
    <property type="match status" value="1"/>
</dbReference>
<dbReference type="Proteomes" id="UP000719412">
    <property type="component" value="Unassembled WGS sequence"/>
</dbReference>
<feature type="compositionally biased region" description="Basic residues" evidence="1">
    <location>
        <begin position="25"/>
        <end position="34"/>
    </location>
</feature>